<accession>A0A8X6QPU2</accession>
<evidence type="ECO:0000313" key="5">
    <source>
        <dbReference type="Proteomes" id="UP000887013"/>
    </source>
</evidence>
<evidence type="ECO:0000259" key="3">
    <source>
        <dbReference type="Pfam" id="PF01562"/>
    </source>
</evidence>
<evidence type="ECO:0000256" key="1">
    <source>
        <dbReference type="ARBA" id="ARBA00023157"/>
    </source>
</evidence>
<sequence>MLSFLGFFAALGTATSGEQLRKPGASRQVKSQTVILTTDNIEKDPLDSLSYTFQGFNRSFILHVRPTEGVLSPSFHVLRVKEGTLDSSLQFSRAPLLRKCIYQGFVENENSSAVTLSVCHGLAINTADGKLWESFSVGMIPEANRIPAGFLNLKDS</sequence>
<proteinExistence type="predicted"/>
<feature type="domain" description="Peptidase M12B propeptide" evidence="3">
    <location>
        <begin position="42"/>
        <end position="107"/>
    </location>
</feature>
<evidence type="ECO:0000313" key="4">
    <source>
        <dbReference type="EMBL" id="GFU37843.1"/>
    </source>
</evidence>
<keyword evidence="5" id="KW-1185">Reference proteome</keyword>
<feature type="chain" id="PRO_5036469255" description="Peptidase M12B propeptide domain-containing protein" evidence="2">
    <location>
        <begin position="18"/>
        <end position="156"/>
    </location>
</feature>
<dbReference type="Proteomes" id="UP000887013">
    <property type="component" value="Unassembled WGS sequence"/>
</dbReference>
<gene>
    <name evidence="4" type="ORF">NPIL_646481</name>
</gene>
<protein>
    <recommendedName>
        <fullName evidence="3">Peptidase M12B propeptide domain-containing protein</fullName>
    </recommendedName>
</protein>
<keyword evidence="1" id="KW-1015">Disulfide bond</keyword>
<evidence type="ECO:0000256" key="2">
    <source>
        <dbReference type="SAM" id="SignalP"/>
    </source>
</evidence>
<dbReference type="Pfam" id="PF01562">
    <property type="entry name" value="Pep_M12B_propep"/>
    <property type="match status" value="1"/>
</dbReference>
<keyword evidence="2" id="KW-0732">Signal</keyword>
<dbReference type="EMBL" id="BMAW01084290">
    <property type="protein sequence ID" value="GFU37843.1"/>
    <property type="molecule type" value="Genomic_DNA"/>
</dbReference>
<reference evidence="4" key="1">
    <citation type="submission" date="2020-08" db="EMBL/GenBank/DDBJ databases">
        <title>Multicomponent nature underlies the extraordinary mechanical properties of spider dragline silk.</title>
        <authorList>
            <person name="Kono N."/>
            <person name="Nakamura H."/>
            <person name="Mori M."/>
            <person name="Yoshida Y."/>
            <person name="Ohtoshi R."/>
            <person name="Malay A.D."/>
            <person name="Moran D.A.P."/>
            <person name="Tomita M."/>
            <person name="Numata K."/>
            <person name="Arakawa K."/>
        </authorList>
    </citation>
    <scope>NUCLEOTIDE SEQUENCE</scope>
</reference>
<comment type="caution">
    <text evidence="4">The sequence shown here is derived from an EMBL/GenBank/DDBJ whole genome shotgun (WGS) entry which is preliminary data.</text>
</comment>
<dbReference type="InterPro" id="IPR002870">
    <property type="entry name" value="Peptidase_M12B_N"/>
</dbReference>
<name>A0A8X6QPU2_NEPPI</name>
<organism evidence="4 5">
    <name type="scientific">Nephila pilipes</name>
    <name type="common">Giant wood spider</name>
    <name type="synonym">Nephila maculata</name>
    <dbReference type="NCBI Taxonomy" id="299642"/>
    <lineage>
        <taxon>Eukaryota</taxon>
        <taxon>Metazoa</taxon>
        <taxon>Ecdysozoa</taxon>
        <taxon>Arthropoda</taxon>
        <taxon>Chelicerata</taxon>
        <taxon>Arachnida</taxon>
        <taxon>Araneae</taxon>
        <taxon>Araneomorphae</taxon>
        <taxon>Entelegynae</taxon>
        <taxon>Araneoidea</taxon>
        <taxon>Nephilidae</taxon>
        <taxon>Nephila</taxon>
    </lineage>
</organism>
<feature type="signal peptide" evidence="2">
    <location>
        <begin position="1"/>
        <end position="17"/>
    </location>
</feature>
<dbReference type="OrthoDB" id="6431300at2759"/>
<dbReference type="AlphaFoldDB" id="A0A8X6QPU2"/>